<evidence type="ECO:0000256" key="1">
    <source>
        <dbReference type="SAM" id="MobiDB-lite"/>
    </source>
</evidence>
<protein>
    <submittedName>
        <fullName evidence="2">Uncharacterized protein</fullName>
    </submittedName>
</protein>
<reference evidence="2 3" key="1">
    <citation type="submission" date="2016-04" db="EMBL/GenBank/DDBJ databases">
        <title>Evolutionary innovation and constraint leading to complex multicellularity in the Ascomycota.</title>
        <authorList>
            <person name="Cisse O."/>
            <person name="Nguyen A."/>
            <person name="Hewitt D.A."/>
            <person name="Jedd G."/>
            <person name="Stajich J.E."/>
        </authorList>
    </citation>
    <scope>NUCLEOTIDE SEQUENCE [LARGE SCALE GENOMIC DNA]</scope>
    <source>
        <strain evidence="2 3">DAH-3</strain>
    </source>
</reference>
<keyword evidence="3" id="KW-1185">Reference proteome</keyword>
<feature type="compositionally biased region" description="Polar residues" evidence="1">
    <location>
        <begin position="115"/>
        <end position="126"/>
    </location>
</feature>
<name>A0A1U7LMD5_NEOID</name>
<comment type="caution">
    <text evidence="2">The sequence shown here is derived from an EMBL/GenBank/DDBJ whole genome shotgun (WGS) entry which is preliminary data.</text>
</comment>
<evidence type="ECO:0000313" key="2">
    <source>
        <dbReference type="EMBL" id="OLL23807.1"/>
    </source>
</evidence>
<dbReference type="AlphaFoldDB" id="A0A1U7LMD5"/>
<gene>
    <name evidence="2" type="ORF">NEOLI_004846</name>
</gene>
<feature type="region of interest" description="Disordered" evidence="1">
    <location>
        <begin position="66"/>
        <end position="153"/>
    </location>
</feature>
<accession>A0A1U7LMD5</accession>
<organism evidence="2 3">
    <name type="scientific">Neolecta irregularis (strain DAH-3)</name>
    <dbReference type="NCBI Taxonomy" id="1198029"/>
    <lineage>
        <taxon>Eukaryota</taxon>
        <taxon>Fungi</taxon>
        <taxon>Dikarya</taxon>
        <taxon>Ascomycota</taxon>
        <taxon>Taphrinomycotina</taxon>
        <taxon>Neolectales</taxon>
        <taxon>Neolectaceae</taxon>
        <taxon>Neolecta</taxon>
    </lineage>
</organism>
<proteinExistence type="predicted"/>
<sequence>MSPISAANYDITVPRYEEALAWLESENTSSSEEAEEHPTDTWSEAAQMSLEQAVRKLSAMEGRLGHARKISNGSLRPLHPIEELEESSESFIVSGKRQSPIHQKRNLSDRMDDPSTPTRSRSNSAHSLRHKRSREYVFPIHSSSSSSNNSDEDLLRAFPPPPFPLSLPDSPPFSTSPILPTFASRTSFPFSPPRQTIPPRKSSLAGMCGASSPTFLTRPPSSLPLPTVDDGYYSLPSTPAMHPECSPKMDCQCGSAVFSDLDPCLAARFVIRISSLTSLSKSSSSDKELARRKLEAALRALETTE</sequence>
<dbReference type="EMBL" id="LXFE01001214">
    <property type="protein sequence ID" value="OLL23807.1"/>
    <property type="molecule type" value="Genomic_DNA"/>
</dbReference>
<evidence type="ECO:0000313" key="3">
    <source>
        <dbReference type="Proteomes" id="UP000186594"/>
    </source>
</evidence>
<dbReference type="Proteomes" id="UP000186594">
    <property type="component" value="Unassembled WGS sequence"/>
</dbReference>